<dbReference type="PROSITE" id="PS50305">
    <property type="entry name" value="SIRTUIN"/>
    <property type="match status" value="1"/>
</dbReference>
<evidence type="ECO:0000256" key="5">
    <source>
        <dbReference type="ARBA" id="ARBA00023128"/>
    </source>
</evidence>
<gene>
    <name evidence="9" type="ORF">BDV98DRAFT_533750</name>
</gene>
<dbReference type="GO" id="GO:0017136">
    <property type="term" value="F:histone deacetylase activity, NAD-dependent"/>
    <property type="evidence" value="ECO:0007669"/>
    <property type="project" value="TreeGrafter"/>
</dbReference>
<dbReference type="InterPro" id="IPR026590">
    <property type="entry name" value="Ssirtuin_cat_dom"/>
</dbReference>
<feature type="region of interest" description="Disordered" evidence="7">
    <location>
        <begin position="191"/>
        <end position="210"/>
    </location>
</feature>
<dbReference type="Pfam" id="PF02146">
    <property type="entry name" value="SIR2"/>
    <property type="match status" value="1"/>
</dbReference>
<dbReference type="InterPro" id="IPR026591">
    <property type="entry name" value="Sirtuin_cat_small_dom_sf"/>
</dbReference>
<dbReference type="EMBL" id="ML178838">
    <property type="protein sequence ID" value="TFK98656.1"/>
    <property type="molecule type" value="Genomic_DNA"/>
</dbReference>
<name>A0A5C3QAR4_9AGAR</name>
<feature type="domain" description="Deacetylase sirtuin-type" evidence="8">
    <location>
        <begin position="17"/>
        <end position="299"/>
    </location>
</feature>
<dbReference type="SUPFAM" id="SSF52467">
    <property type="entry name" value="DHS-like NAD/FAD-binding domain"/>
    <property type="match status" value="1"/>
</dbReference>
<accession>A0A5C3QAR4</accession>
<sequence length="299" mass="32522">MHKSVANRPATKVKALKTIPSTDSASFKEALRVARHIVVVAGAGLSAAPGIPTFRGAGGLWREYDATELATPDAFESDPALVWQFHEYRRRIVLQAKPNGAHYLLAKLSNPSELRKLAPNAASFYVITQNVDGLSSRALQELSAETSSLPDSDFGSSVIETHGRLLEVRCTSPICTWSKLDATLPLCPVLAEPTSNPSPDELKQGSDGTTEEQLHRCDACGSLARPGVVWLDEKPRDVEKIETLIKQADFCISVETSSTVFPAAGYVYKVRRHGGATVIFNLEADQSRDRFADFLFLGP</sequence>
<evidence type="ECO:0000256" key="3">
    <source>
        <dbReference type="ARBA" id="ARBA00022679"/>
    </source>
</evidence>
<evidence type="ECO:0000256" key="4">
    <source>
        <dbReference type="ARBA" id="ARBA00023027"/>
    </source>
</evidence>
<reference evidence="9 10" key="1">
    <citation type="journal article" date="2019" name="Nat. Ecol. Evol.">
        <title>Megaphylogeny resolves global patterns of mushroom evolution.</title>
        <authorList>
            <person name="Varga T."/>
            <person name="Krizsan K."/>
            <person name="Foldi C."/>
            <person name="Dima B."/>
            <person name="Sanchez-Garcia M."/>
            <person name="Sanchez-Ramirez S."/>
            <person name="Szollosi G.J."/>
            <person name="Szarkandi J.G."/>
            <person name="Papp V."/>
            <person name="Albert L."/>
            <person name="Andreopoulos W."/>
            <person name="Angelini C."/>
            <person name="Antonin V."/>
            <person name="Barry K.W."/>
            <person name="Bougher N.L."/>
            <person name="Buchanan P."/>
            <person name="Buyck B."/>
            <person name="Bense V."/>
            <person name="Catcheside P."/>
            <person name="Chovatia M."/>
            <person name="Cooper J."/>
            <person name="Damon W."/>
            <person name="Desjardin D."/>
            <person name="Finy P."/>
            <person name="Geml J."/>
            <person name="Haridas S."/>
            <person name="Hughes K."/>
            <person name="Justo A."/>
            <person name="Karasinski D."/>
            <person name="Kautmanova I."/>
            <person name="Kiss B."/>
            <person name="Kocsube S."/>
            <person name="Kotiranta H."/>
            <person name="LaButti K.M."/>
            <person name="Lechner B.E."/>
            <person name="Liimatainen K."/>
            <person name="Lipzen A."/>
            <person name="Lukacs Z."/>
            <person name="Mihaltcheva S."/>
            <person name="Morgado L.N."/>
            <person name="Niskanen T."/>
            <person name="Noordeloos M.E."/>
            <person name="Ohm R.A."/>
            <person name="Ortiz-Santana B."/>
            <person name="Ovrebo C."/>
            <person name="Racz N."/>
            <person name="Riley R."/>
            <person name="Savchenko A."/>
            <person name="Shiryaev A."/>
            <person name="Soop K."/>
            <person name="Spirin V."/>
            <person name="Szebenyi C."/>
            <person name="Tomsovsky M."/>
            <person name="Tulloss R.E."/>
            <person name="Uehling J."/>
            <person name="Grigoriev I.V."/>
            <person name="Vagvolgyi C."/>
            <person name="Papp T."/>
            <person name="Martin F.M."/>
            <person name="Miettinen O."/>
            <person name="Hibbett D.S."/>
            <person name="Nagy L.G."/>
        </authorList>
    </citation>
    <scope>NUCLEOTIDE SEQUENCE [LARGE SCALE GENOMIC DNA]</scope>
    <source>
        <strain evidence="9 10">CBS 309.79</strain>
    </source>
</reference>
<comment type="similarity">
    <text evidence="2">Belongs to the sirtuin family. Class I subfamily.</text>
</comment>
<dbReference type="OrthoDB" id="424302at2759"/>
<organism evidence="9 10">
    <name type="scientific">Pterulicium gracile</name>
    <dbReference type="NCBI Taxonomy" id="1884261"/>
    <lineage>
        <taxon>Eukaryota</taxon>
        <taxon>Fungi</taxon>
        <taxon>Dikarya</taxon>
        <taxon>Basidiomycota</taxon>
        <taxon>Agaricomycotina</taxon>
        <taxon>Agaricomycetes</taxon>
        <taxon>Agaricomycetidae</taxon>
        <taxon>Agaricales</taxon>
        <taxon>Pleurotineae</taxon>
        <taxon>Pterulaceae</taxon>
        <taxon>Pterulicium</taxon>
    </lineage>
</organism>
<dbReference type="InterPro" id="IPR029035">
    <property type="entry name" value="DHS-like_NAD/FAD-binding_dom"/>
</dbReference>
<evidence type="ECO:0000256" key="7">
    <source>
        <dbReference type="SAM" id="MobiDB-lite"/>
    </source>
</evidence>
<proteinExistence type="inferred from homology"/>
<dbReference type="STRING" id="1884261.A0A5C3QAR4"/>
<dbReference type="InterPro" id="IPR050134">
    <property type="entry name" value="NAD-dep_sirtuin_deacylases"/>
</dbReference>
<evidence type="ECO:0000256" key="2">
    <source>
        <dbReference type="ARBA" id="ARBA00006924"/>
    </source>
</evidence>
<dbReference type="Proteomes" id="UP000305067">
    <property type="component" value="Unassembled WGS sequence"/>
</dbReference>
<dbReference type="Gene3D" id="3.40.50.1220">
    <property type="entry name" value="TPP-binding domain"/>
    <property type="match status" value="1"/>
</dbReference>
<dbReference type="GO" id="GO:0005739">
    <property type="term" value="C:mitochondrion"/>
    <property type="evidence" value="ECO:0007669"/>
    <property type="project" value="UniProtKB-SubCell"/>
</dbReference>
<dbReference type="GO" id="GO:0070403">
    <property type="term" value="F:NAD+ binding"/>
    <property type="evidence" value="ECO:0007669"/>
    <property type="project" value="InterPro"/>
</dbReference>
<dbReference type="GO" id="GO:0005634">
    <property type="term" value="C:nucleus"/>
    <property type="evidence" value="ECO:0007669"/>
    <property type="project" value="TreeGrafter"/>
</dbReference>
<evidence type="ECO:0000256" key="1">
    <source>
        <dbReference type="ARBA" id="ARBA00004173"/>
    </source>
</evidence>
<evidence type="ECO:0000256" key="6">
    <source>
        <dbReference type="PROSITE-ProRule" id="PRU00236"/>
    </source>
</evidence>
<comment type="caution">
    <text evidence="6">Lacks conserved residue(s) required for the propagation of feature annotation.</text>
</comment>
<evidence type="ECO:0000313" key="9">
    <source>
        <dbReference type="EMBL" id="TFK98656.1"/>
    </source>
</evidence>
<dbReference type="PANTHER" id="PTHR11085:SF10">
    <property type="entry name" value="NAD-DEPENDENT PROTEIN DEACYLASE SIRTUIN-5, MITOCHONDRIAL-RELATED"/>
    <property type="match status" value="1"/>
</dbReference>
<evidence type="ECO:0000259" key="8">
    <source>
        <dbReference type="PROSITE" id="PS50305"/>
    </source>
</evidence>
<dbReference type="PANTHER" id="PTHR11085">
    <property type="entry name" value="NAD-DEPENDENT PROTEIN DEACYLASE SIRTUIN-5, MITOCHONDRIAL-RELATED"/>
    <property type="match status" value="1"/>
</dbReference>
<keyword evidence="3" id="KW-0808">Transferase</keyword>
<keyword evidence="5" id="KW-0496">Mitochondrion</keyword>
<dbReference type="InterPro" id="IPR003000">
    <property type="entry name" value="Sirtuin"/>
</dbReference>
<comment type="subcellular location">
    <subcellularLocation>
        <location evidence="1">Mitochondrion</location>
    </subcellularLocation>
</comment>
<keyword evidence="10" id="KW-1185">Reference proteome</keyword>
<protein>
    <submittedName>
        <fullName evidence="9">DHS-like NAD/FAD-binding domain-containing protein</fullName>
    </submittedName>
</protein>
<dbReference type="AlphaFoldDB" id="A0A5C3QAR4"/>
<keyword evidence="4" id="KW-0520">NAD</keyword>
<evidence type="ECO:0000313" key="10">
    <source>
        <dbReference type="Proteomes" id="UP000305067"/>
    </source>
</evidence>
<dbReference type="Gene3D" id="3.30.1600.10">
    <property type="entry name" value="SIR2/SIRT2 'Small Domain"/>
    <property type="match status" value="1"/>
</dbReference>